<dbReference type="EMBL" id="JANAKD010001963">
    <property type="protein sequence ID" value="KAJ3475423.1"/>
    <property type="molecule type" value="Genomic_DNA"/>
</dbReference>
<reference evidence="1" key="1">
    <citation type="submission" date="2022-07" db="EMBL/GenBank/DDBJ databases">
        <title>Genome Sequence of Lecanicillium saksenae.</title>
        <authorList>
            <person name="Buettner E."/>
        </authorList>
    </citation>
    <scope>NUCLEOTIDE SEQUENCE</scope>
    <source>
        <strain evidence="1">VT-O1</strain>
    </source>
</reference>
<name>A0ACC1QJB1_9HYPO</name>
<sequence>MPDTLSLQGKVAMVTGSGRENGIGAGIALALARNGASVAVHHVSDSVKERAAHLCEALKEAGGQAIVLQGPVDTLAGARQLVSKTLEGFNTDHIDILVNNAGIACLCPITEVPNEHELSHLLHVNILGPFYMVNSVLPHMPRGGRIINISSTNAKRGNINVSTYAASKAALDNLTWTWADELGKSRGITVNSIAPGPVPTDLYPKGRERELMEVEVALTRAEDRAGTKEDIGDAVLLLVSEKSRWITGQYISNSEPVQRQKTISIVVNRPNMASPAWDVEPLEIFDARQSLRIGAYDLAEAAIRRLPESLAAADDAILIQLEICNAKGDYLTMKKYVSQLLSQDVARPPAVMELLQLCLTRCRMMTEMAMSDYIASGVDTWDRFLKDVNLESCDKTTLFLEAEFHRGMHACIHFIYNNKKASQRPRDTDFGTETLEDYPLPLLRQDAAVRLTTVVRRLLNYNDPHAALGIYTVLVGWYSLDEVDSGKLLEEILNHGIPDSLLAARIYIQHATATAKRGTFEIARTLLTEAKSAVAFLGPSEYTNEIRMIEAKMGFIAIGSLGALSGPLGSAVIEGEYVSMVQEFLLAGHYSLAANAVTEYMACIDYIPQPERVNEILDLTETLGATSGNNAYMWTVRLIALGSAPLQGQIALGHRSIWCQTYLSNYSETGAWEISRRFALHYSLYYHKIGDLNQQLCWAMAAADYDARITNDPYERLSSMHQTFMIMIRRLNLLPEEEHEGFELEDVQQYGIDAFEACEAAGFKDLASSFLERLSQVGIVPETLLGASQDNLAPVLTPLGEPKNLDANELLTLYVKQRNLLDRCLDYNCAEQAFEVIDQFNAYIDPILDVLRHGTDLNLRAGDFAMVRNAMLVRLARGILRVDRSVREERGLGHAA</sequence>
<dbReference type="Proteomes" id="UP001148737">
    <property type="component" value="Unassembled WGS sequence"/>
</dbReference>
<evidence type="ECO:0000313" key="1">
    <source>
        <dbReference type="EMBL" id="KAJ3475423.1"/>
    </source>
</evidence>
<organism evidence="1 2">
    <name type="scientific">Lecanicillium saksenae</name>
    <dbReference type="NCBI Taxonomy" id="468837"/>
    <lineage>
        <taxon>Eukaryota</taxon>
        <taxon>Fungi</taxon>
        <taxon>Dikarya</taxon>
        <taxon>Ascomycota</taxon>
        <taxon>Pezizomycotina</taxon>
        <taxon>Sordariomycetes</taxon>
        <taxon>Hypocreomycetidae</taxon>
        <taxon>Hypocreales</taxon>
        <taxon>Cordycipitaceae</taxon>
        <taxon>Lecanicillium</taxon>
    </lineage>
</organism>
<evidence type="ECO:0000313" key="2">
    <source>
        <dbReference type="Proteomes" id="UP001148737"/>
    </source>
</evidence>
<gene>
    <name evidence="1" type="ORF">NLG97_g9465</name>
</gene>
<accession>A0ACC1QJB1</accession>
<protein>
    <submittedName>
        <fullName evidence="1">Uncharacterized protein</fullName>
    </submittedName>
</protein>
<proteinExistence type="predicted"/>
<comment type="caution">
    <text evidence="1">The sequence shown here is derived from an EMBL/GenBank/DDBJ whole genome shotgun (WGS) entry which is preliminary data.</text>
</comment>
<keyword evidence="2" id="KW-1185">Reference proteome</keyword>